<dbReference type="AlphaFoldDB" id="A0A4U1BBT7"/>
<protein>
    <submittedName>
        <fullName evidence="2">Uncharacterized protein</fullName>
    </submittedName>
</protein>
<dbReference type="RefSeq" id="WP_136853522.1">
    <property type="nucleotide sequence ID" value="NZ_SWCI01000007.1"/>
</dbReference>
<reference evidence="2 3" key="1">
    <citation type="submission" date="2019-04" db="EMBL/GenBank/DDBJ databases">
        <authorList>
            <person name="Hwang J.C."/>
        </authorList>
    </citation>
    <scope>NUCLEOTIDE SEQUENCE [LARGE SCALE GENOMIC DNA]</scope>
    <source>
        <strain evidence="2 3">IMCC35001</strain>
    </source>
</reference>
<keyword evidence="1" id="KW-0812">Transmembrane</keyword>
<dbReference type="OrthoDB" id="6400394at2"/>
<sequence>MLTKILVTLLVITVVLMATKRRAPEPKQDTPLPSMASSWLRFLAPAIAGVVMLVAAAFSGWQWYQGQQVLQVRIIDAEHQSETLYEVYRKDLDGRHFTTRDGLYVELGSTERMEISPIE</sequence>
<gene>
    <name evidence="2" type="ORF">FCL40_11915</name>
</gene>
<keyword evidence="1" id="KW-1133">Transmembrane helix</keyword>
<name>A0A4U1BBT7_9GAMM</name>
<dbReference type="EMBL" id="SWCI01000007">
    <property type="protein sequence ID" value="TKB48411.1"/>
    <property type="molecule type" value="Genomic_DNA"/>
</dbReference>
<proteinExistence type="predicted"/>
<keyword evidence="3" id="KW-1185">Reference proteome</keyword>
<dbReference type="Proteomes" id="UP000305674">
    <property type="component" value="Unassembled WGS sequence"/>
</dbReference>
<organism evidence="2 3">
    <name type="scientific">Ferrimonas sediminicola</name>
    <dbReference type="NCBI Taxonomy" id="2569538"/>
    <lineage>
        <taxon>Bacteria</taxon>
        <taxon>Pseudomonadati</taxon>
        <taxon>Pseudomonadota</taxon>
        <taxon>Gammaproteobacteria</taxon>
        <taxon>Alteromonadales</taxon>
        <taxon>Ferrimonadaceae</taxon>
        <taxon>Ferrimonas</taxon>
    </lineage>
</organism>
<evidence type="ECO:0000313" key="2">
    <source>
        <dbReference type="EMBL" id="TKB48411.1"/>
    </source>
</evidence>
<comment type="caution">
    <text evidence="2">The sequence shown here is derived from an EMBL/GenBank/DDBJ whole genome shotgun (WGS) entry which is preliminary data.</text>
</comment>
<keyword evidence="1" id="KW-0472">Membrane</keyword>
<accession>A0A4U1BBT7</accession>
<evidence type="ECO:0000256" key="1">
    <source>
        <dbReference type="SAM" id="Phobius"/>
    </source>
</evidence>
<feature type="transmembrane region" description="Helical" evidence="1">
    <location>
        <begin position="38"/>
        <end position="58"/>
    </location>
</feature>
<evidence type="ECO:0000313" key="3">
    <source>
        <dbReference type="Proteomes" id="UP000305674"/>
    </source>
</evidence>